<organism evidence="1 2">
    <name type="scientific">Rhizophagus irregularis</name>
    <dbReference type="NCBI Taxonomy" id="588596"/>
    <lineage>
        <taxon>Eukaryota</taxon>
        <taxon>Fungi</taxon>
        <taxon>Fungi incertae sedis</taxon>
        <taxon>Mucoromycota</taxon>
        <taxon>Glomeromycotina</taxon>
        <taxon>Glomeromycetes</taxon>
        <taxon>Glomerales</taxon>
        <taxon>Glomeraceae</taxon>
        <taxon>Rhizophagus</taxon>
    </lineage>
</organism>
<name>A0A2N0S7D3_9GLOM</name>
<reference evidence="1 2" key="2">
    <citation type="submission" date="2017-10" db="EMBL/GenBank/DDBJ databases">
        <title>Genome analyses suggest a sexual origin of heterokaryosis in a supposedly ancient asexual fungus.</title>
        <authorList>
            <person name="Corradi N."/>
            <person name="Sedzielewska K."/>
            <person name="Noel J."/>
            <person name="Charron P."/>
            <person name="Farinelli L."/>
            <person name="Marton T."/>
            <person name="Kruger M."/>
            <person name="Pelin A."/>
            <person name="Brachmann A."/>
            <person name="Corradi N."/>
        </authorList>
    </citation>
    <scope>NUCLEOTIDE SEQUENCE [LARGE SCALE GENOMIC DNA]</scope>
    <source>
        <strain evidence="1 2">A1</strain>
    </source>
</reference>
<proteinExistence type="predicted"/>
<dbReference type="AlphaFoldDB" id="A0A2N0S7D3"/>
<dbReference type="EMBL" id="LLXH01000166">
    <property type="protein sequence ID" value="PKC71455.1"/>
    <property type="molecule type" value="Genomic_DNA"/>
</dbReference>
<reference evidence="1 2" key="1">
    <citation type="submission" date="2017-10" db="EMBL/GenBank/DDBJ databases">
        <title>Extensive intraspecific genome diversity in a model arbuscular mycorrhizal fungus.</title>
        <authorList>
            <person name="Chen E.C.H."/>
            <person name="Morin E."/>
            <person name="Baudet D."/>
            <person name="Noel J."/>
            <person name="Ndikumana S."/>
            <person name="Charron P."/>
            <person name="St-Onge C."/>
            <person name="Giorgi J."/>
            <person name="Grigoriev I.V."/>
            <person name="Roux C."/>
            <person name="Martin F.M."/>
            <person name="Corradi N."/>
        </authorList>
    </citation>
    <scope>NUCLEOTIDE SEQUENCE [LARGE SCALE GENOMIC DNA]</scope>
    <source>
        <strain evidence="1 2">A1</strain>
    </source>
</reference>
<comment type="caution">
    <text evidence="1">The sequence shown here is derived from an EMBL/GenBank/DDBJ whole genome shotgun (WGS) entry which is preliminary data.</text>
</comment>
<sequence>MLDLVRTLVKRLILHKSRILTIFVQNLQMILYLLHLRLPIFTPDAHQDEDDNYLEDFPDMASDLIIQSTNILIAGEINENLLLGSLSYSICAPPTASNKSISDIPSPSLVKLVDKDFSYYTLLDSNEVSNLMSDLGLSSFEATRKAAKFAAVQVFAKNQFASPFSVTPL</sequence>
<gene>
    <name evidence="1" type="ORF">RhiirA1_453524</name>
</gene>
<dbReference type="VEuPathDB" id="FungiDB:RhiirFUN_017356"/>
<protein>
    <submittedName>
        <fullName evidence="1">Uncharacterized protein</fullName>
    </submittedName>
</protein>
<dbReference type="Proteomes" id="UP000232688">
    <property type="component" value="Unassembled WGS sequence"/>
</dbReference>
<dbReference type="VEuPathDB" id="FungiDB:FUN_013711"/>
<evidence type="ECO:0000313" key="1">
    <source>
        <dbReference type="EMBL" id="PKC71455.1"/>
    </source>
</evidence>
<dbReference type="VEuPathDB" id="FungiDB:RhiirA1_453524"/>
<evidence type="ECO:0000313" key="2">
    <source>
        <dbReference type="Proteomes" id="UP000232688"/>
    </source>
</evidence>
<accession>A0A2N0S7D3</accession>